<dbReference type="GO" id="GO:0046949">
    <property type="term" value="P:fatty-acyl-CoA biosynthetic process"/>
    <property type="evidence" value="ECO:0007669"/>
    <property type="project" value="TreeGrafter"/>
</dbReference>
<dbReference type="Proteomes" id="UP000838756">
    <property type="component" value="Unassembled WGS sequence"/>
</dbReference>
<evidence type="ECO:0000256" key="1">
    <source>
        <dbReference type="ARBA" id="ARBA00004275"/>
    </source>
</evidence>
<accession>A0A8S4QHR0</accession>
<dbReference type="AlphaFoldDB" id="A0A8S4QHR0"/>
<gene>
    <name evidence="4" type="primary">jg26430</name>
    <name evidence="4" type="ORF">PAEG_LOCUS1557</name>
</gene>
<feature type="domain" description="AMP-dependent synthetase/ligase" evidence="3">
    <location>
        <begin position="1"/>
        <end position="144"/>
    </location>
</feature>
<sequence>MFHCYGISIVTLHKLSVGLQLVTLPKFQPETFVNTFVKHKISSVYMAPPTVLFLASNPEMKTKHFEKLQYVVVGAAPLPLPDVERFLSKMDHEVHFGQGYGMTEASPMVTLSPNSCTKYSSSGNALPNSELKIVDTDMKSLGPNE</sequence>
<organism evidence="4 5">
    <name type="scientific">Pararge aegeria aegeria</name>
    <dbReference type="NCBI Taxonomy" id="348720"/>
    <lineage>
        <taxon>Eukaryota</taxon>
        <taxon>Metazoa</taxon>
        <taxon>Ecdysozoa</taxon>
        <taxon>Arthropoda</taxon>
        <taxon>Hexapoda</taxon>
        <taxon>Insecta</taxon>
        <taxon>Pterygota</taxon>
        <taxon>Neoptera</taxon>
        <taxon>Endopterygota</taxon>
        <taxon>Lepidoptera</taxon>
        <taxon>Glossata</taxon>
        <taxon>Ditrysia</taxon>
        <taxon>Papilionoidea</taxon>
        <taxon>Nymphalidae</taxon>
        <taxon>Satyrinae</taxon>
        <taxon>Satyrini</taxon>
        <taxon>Parargina</taxon>
        <taxon>Pararge</taxon>
    </lineage>
</organism>
<dbReference type="PANTHER" id="PTHR24096">
    <property type="entry name" value="LONG-CHAIN-FATTY-ACID--COA LIGASE"/>
    <property type="match status" value="1"/>
</dbReference>
<proteinExistence type="predicted"/>
<comment type="caution">
    <text evidence="4">The sequence shown here is derived from an EMBL/GenBank/DDBJ whole genome shotgun (WGS) entry which is preliminary data.</text>
</comment>
<protein>
    <submittedName>
        <fullName evidence="4">Jg26430 protein</fullName>
    </submittedName>
</protein>
<evidence type="ECO:0000256" key="2">
    <source>
        <dbReference type="ARBA" id="ARBA00023140"/>
    </source>
</evidence>
<evidence type="ECO:0000259" key="3">
    <source>
        <dbReference type="Pfam" id="PF00501"/>
    </source>
</evidence>
<reference evidence="4" key="1">
    <citation type="submission" date="2022-03" db="EMBL/GenBank/DDBJ databases">
        <authorList>
            <person name="Lindestad O."/>
        </authorList>
    </citation>
    <scope>NUCLEOTIDE SEQUENCE</scope>
</reference>
<name>A0A8S4QHR0_9NEOP</name>
<evidence type="ECO:0000313" key="4">
    <source>
        <dbReference type="EMBL" id="CAH2209155.1"/>
    </source>
</evidence>
<keyword evidence="2" id="KW-0576">Peroxisome</keyword>
<evidence type="ECO:0000313" key="5">
    <source>
        <dbReference type="Proteomes" id="UP000838756"/>
    </source>
</evidence>
<feature type="non-terminal residue" evidence="4">
    <location>
        <position position="1"/>
    </location>
</feature>
<dbReference type="Pfam" id="PF00501">
    <property type="entry name" value="AMP-binding"/>
    <property type="match status" value="1"/>
</dbReference>
<keyword evidence="5" id="KW-1185">Reference proteome</keyword>
<dbReference type="Gene3D" id="2.30.38.10">
    <property type="entry name" value="Luciferase, Domain 3"/>
    <property type="match status" value="1"/>
</dbReference>
<dbReference type="GO" id="GO:0004467">
    <property type="term" value="F:long-chain fatty acid-CoA ligase activity"/>
    <property type="evidence" value="ECO:0007669"/>
    <property type="project" value="TreeGrafter"/>
</dbReference>
<dbReference type="OrthoDB" id="10253869at2759"/>
<dbReference type="Gene3D" id="3.40.50.980">
    <property type="match status" value="1"/>
</dbReference>
<dbReference type="SUPFAM" id="SSF56801">
    <property type="entry name" value="Acetyl-CoA synthetase-like"/>
    <property type="match status" value="1"/>
</dbReference>
<dbReference type="InterPro" id="IPR000873">
    <property type="entry name" value="AMP-dep_synth/lig_dom"/>
</dbReference>
<comment type="subcellular location">
    <subcellularLocation>
        <location evidence="1">Peroxisome</location>
    </subcellularLocation>
</comment>
<dbReference type="EMBL" id="CAKXAJ010005506">
    <property type="protein sequence ID" value="CAH2209155.1"/>
    <property type="molecule type" value="Genomic_DNA"/>
</dbReference>
<dbReference type="GO" id="GO:0005777">
    <property type="term" value="C:peroxisome"/>
    <property type="evidence" value="ECO:0007669"/>
    <property type="project" value="UniProtKB-SubCell"/>
</dbReference>
<dbReference type="PANTHER" id="PTHR24096:SF422">
    <property type="entry name" value="BCDNA.GH02901"/>
    <property type="match status" value="1"/>
</dbReference>